<dbReference type="Pfam" id="PF20155">
    <property type="entry name" value="TMP_3"/>
    <property type="match status" value="1"/>
</dbReference>
<dbReference type="NCBIfam" id="TIGR02675">
    <property type="entry name" value="tape_meas_nterm"/>
    <property type="match status" value="1"/>
</dbReference>
<feature type="coiled-coil region" evidence="1">
    <location>
        <begin position="574"/>
        <end position="601"/>
    </location>
</feature>
<evidence type="ECO:0000313" key="4">
    <source>
        <dbReference type="Proteomes" id="UP001596457"/>
    </source>
</evidence>
<dbReference type="Proteomes" id="UP001596457">
    <property type="component" value="Unassembled WGS sequence"/>
</dbReference>
<evidence type="ECO:0000313" key="3">
    <source>
        <dbReference type="EMBL" id="MFC7459796.1"/>
    </source>
</evidence>
<evidence type="ECO:0000259" key="2">
    <source>
        <dbReference type="Pfam" id="PF20155"/>
    </source>
</evidence>
<keyword evidence="1" id="KW-0175">Coiled coil</keyword>
<evidence type="ECO:0000256" key="1">
    <source>
        <dbReference type="SAM" id="Coils"/>
    </source>
</evidence>
<organism evidence="3 4">
    <name type="scientific">Hydrogenophaga defluvii</name>
    <dbReference type="NCBI Taxonomy" id="249410"/>
    <lineage>
        <taxon>Bacteria</taxon>
        <taxon>Pseudomonadati</taxon>
        <taxon>Pseudomonadota</taxon>
        <taxon>Betaproteobacteria</taxon>
        <taxon>Burkholderiales</taxon>
        <taxon>Comamonadaceae</taxon>
        <taxon>Hydrogenophaga</taxon>
    </lineage>
</organism>
<comment type="caution">
    <text evidence="3">The sequence shown here is derived from an EMBL/GenBank/DDBJ whole genome shotgun (WGS) entry which is preliminary data.</text>
</comment>
<name>A0ABW2S911_9BURK</name>
<dbReference type="RefSeq" id="WP_382199040.1">
    <property type="nucleotide sequence ID" value="NZ_JBHTBZ010000012.1"/>
</dbReference>
<dbReference type="EMBL" id="JBHTBZ010000012">
    <property type="protein sequence ID" value="MFC7459796.1"/>
    <property type="molecule type" value="Genomic_DNA"/>
</dbReference>
<gene>
    <name evidence="3" type="ORF">ACFQU0_05060</name>
</gene>
<sequence length="861" mass="90343">MAIKPIEILIKARDEASAVFKSLGGNASKSTDQIGISAEAVGGALTKLAASIAAGFTLSSLTEAADAYNNLASRIKLATGEGAAFTEAMAGVEQVAVDTRSSLEATGTLFTRIAQAGKDLGVSQREALDLTRTINQAIQLSGASATASDAAITQLIQGLQSGVLRGEEFNSVMEQAPRLAQALAAGLQVPIGDLRKLAEQGQLTSDTVIRALRGQSDTVASEFAKLSPTVGGALTNLSTAWTVYVGNVDKATGASRSASDAINFLAKNLETVAGILIDVGQAAAAFAALKLAQQFLGIGTAAKVAAVEMAAASTQIAAVGTASTAAGANVGRFTAALSTLKTFSLVAILVNAKDIGTAIGEWAAQLAGYKDRSDEIIEQERVQKSILEENNKLRQRQRDLDLANRDSTLEIGKAARASLTEFEKLTKEGKSSSDAINTIGKDFDLSTLPGIKNAATVLDELKRTGQITAEQFQAAWAKALDGQDLAKFQTMAMAALDQTAIGARRIAEVMDVSLRTAIDRTGLDFNRISTGMSKASVSALNDIDTLIEGMDKMRAQGIDVGKVLEASISNGIKTAQSQKELEALRDRVKEVRDQLGDKVADSFLKQIEGELQKLDPKFKELQESFARLGIKMRDDSEATASQLRRDYEKAAYSGKASAEELTKAWIKMAETQIRENGGVVSDLLRTEAAARGLAISFDDVGRASITAATSAAQGWVNTNKTLAETETYLDRIAKRNADVKSQLQGTAYNAEGFALDSSGGVLQMAMPDTYVPNFLPNGKRNVDYLNQGEIMQRVSSGAGFEATAAIGLPAPSSGTQAVGGTVQPVNININGARSTVNVASASDAAALEGVLRQLTNDAART</sequence>
<protein>
    <submittedName>
        <fullName evidence="3">Tape measure protein</fullName>
    </submittedName>
</protein>
<proteinExistence type="predicted"/>
<reference evidence="4" key="1">
    <citation type="journal article" date="2019" name="Int. J. Syst. Evol. Microbiol.">
        <title>The Global Catalogue of Microorganisms (GCM) 10K type strain sequencing project: providing services to taxonomists for standard genome sequencing and annotation.</title>
        <authorList>
            <consortium name="The Broad Institute Genomics Platform"/>
            <consortium name="The Broad Institute Genome Sequencing Center for Infectious Disease"/>
            <person name="Wu L."/>
            <person name="Ma J."/>
        </authorList>
    </citation>
    <scope>NUCLEOTIDE SEQUENCE [LARGE SCALE GENOMIC DNA]</scope>
    <source>
        <strain evidence="4">CCUG 53903</strain>
    </source>
</reference>
<feature type="domain" description="Tape measure protein N-terminal" evidence="2">
    <location>
        <begin position="60"/>
        <end position="250"/>
    </location>
</feature>
<accession>A0ABW2S911</accession>
<dbReference type="InterPro" id="IPR013491">
    <property type="entry name" value="Tape_meas_N"/>
</dbReference>
<keyword evidence="4" id="KW-1185">Reference proteome</keyword>